<feature type="region of interest" description="Disordered" evidence="1">
    <location>
        <begin position="1"/>
        <end position="25"/>
    </location>
</feature>
<feature type="region of interest" description="Disordered" evidence="1">
    <location>
        <begin position="43"/>
        <end position="75"/>
    </location>
</feature>
<gene>
    <name evidence="2" type="ORF">E5139_00105</name>
</gene>
<evidence type="ECO:0000256" key="1">
    <source>
        <dbReference type="SAM" id="MobiDB-lite"/>
    </source>
</evidence>
<sequence length="124" mass="13521">MNGVTTPDLSSESPDASNDARESVAGRVRAAIEHLRRHVGALLSRERSANGTSDQRARRESAAYGLDLDRFPERAQPLTYPDRELDGLNTPDVIGIETDDGLRLSIPDNPDAAVVSDVWVPIEE</sequence>
<organism evidence="2 3">
    <name type="scientific">Halomicrobium mukohataei</name>
    <dbReference type="NCBI Taxonomy" id="57705"/>
    <lineage>
        <taxon>Archaea</taxon>
        <taxon>Methanobacteriati</taxon>
        <taxon>Methanobacteriota</taxon>
        <taxon>Stenosarchaea group</taxon>
        <taxon>Halobacteria</taxon>
        <taxon>Halobacteriales</taxon>
        <taxon>Haloarculaceae</taxon>
        <taxon>Halomicrobium</taxon>
    </lineage>
</organism>
<name>A0A4D6K8V0_9EURY</name>
<evidence type="ECO:0000313" key="2">
    <source>
        <dbReference type="EMBL" id="QCD64104.1"/>
    </source>
</evidence>
<dbReference type="AlphaFoldDB" id="A0A4D6K8V0"/>
<accession>A0A4D6K8V0</accession>
<reference evidence="2 3" key="1">
    <citation type="submission" date="2019-04" db="EMBL/GenBank/DDBJ databases">
        <title>Complete genome sequence of Arthrobacter sp. ZXY-2 associated with effective atrazine degradation and salt adaptation.</title>
        <authorList>
            <person name="Zhao X."/>
        </authorList>
    </citation>
    <scope>NUCLEOTIDE SEQUENCE [LARGE SCALE GENOMIC DNA]</scope>
    <source>
        <strain evidence="3">ZP60</strain>
    </source>
</reference>
<reference evidence="2 3" key="2">
    <citation type="submission" date="2019-04" db="EMBL/GenBank/DDBJ databases">
        <authorList>
            <person name="Yang S."/>
            <person name="Wei W."/>
        </authorList>
    </citation>
    <scope>NUCLEOTIDE SEQUENCE [LARGE SCALE GENOMIC DNA]</scope>
    <source>
        <strain evidence="3">ZP60</strain>
    </source>
</reference>
<protein>
    <submittedName>
        <fullName evidence="2">Uncharacterized protein</fullName>
    </submittedName>
</protein>
<feature type="compositionally biased region" description="Basic and acidic residues" evidence="1">
    <location>
        <begin position="55"/>
        <end position="73"/>
    </location>
</feature>
<dbReference type="KEGG" id="halz:E5139_00105"/>
<evidence type="ECO:0000313" key="3">
    <source>
        <dbReference type="Proteomes" id="UP000297053"/>
    </source>
</evidence>
<proteinExistence type="predicted"/>
<dbReference type="EMBL" id="CP039375">
    <property type="protein sequence ID" value="QCD64104.1"/>
    <property type="molecule type" value="Genomic_DNA"/>
</dbReference>
<dbReference type="RefSeq" id="WP_015763515.1">
    <property type="nucleotide sequence ID" value="NZ_CP039375.1"/>
</dbReference>
<dbReference type="Proteomes" id="UP000297053">
    <property type="component" value="Chromosome"/>
</dbReference>
<feature type="compositionally biased region" description="Polar residues" evidence="1">
    <location>
        <begin position="1"/>
        <end position="16"/>
    </location>
</feature>
<dbReference type="GeneID" id="42177292"/>